<sequence>MGRITSDSGTVTRKPDDTVGSPGEHPAGGGHQTAEQAAITDMGAGGAAKTESKEGWGKSGEAGRAPPAIGGSSGGHSDQTASRGPAADQKVADGHYRVEQENKNE</sequence>
<proteinExistence type="predicted"/>
<dbReference type="RefSeq" id="WP_230365766.1">
    <property type="nucleotide sequence ID" value="NZ_JAJALK010000003.1"/>
</dbReference>
<feature type="compositionally biased region" description="Polar residues" evidence="1">
    <location>
        <begin position="1"/>
        <end position="11"/>
    </location>
</feature>
<feature type="region of interest" description="Disordered" evidence="1">
    <location>
        <begin position="1"/>
        <end position="105"/>
    </location>
</feature>
<organism evidence="2 3">
    <name type="scientific">Methylobacterium brachiatum</name>
    <dbReference type="NCBI Taxonomy" id="269660"/>
    <lineage>
        <taxon>Bacteria</taxon>
        <taxon>Pseudomonadati</taxon>
        <taxon>Pseudomonadota</taxon>
        <taxon>Alphaproteobacteria</taxon>
        <taxon>Hyphomicrobiales</taxon>
        <taxon>Methylobacteriaceae</taxon>
        <taxon>Methylobacterium</taxon>
    </lineage>
</organism>
<reference evidence="2" key="1">
    <citation type="submission" date="2023-07" db="EMBL/GenBank/DDBJ databases">
        <title>Genomic Encyclopedia of Type Strains, Phase IV (KMG-IV): sequencing the most valuable type-strain genomes for metagenomic binning, comparative biology and taxonomic classification.</title>
        <authorList>
            <person name="Goeker M."/>
        </authorList>
    </citation>
    <scope>NUCLEOTIDE SEQUENCE</scope>
    <source>
        <strain evidence="2">DSM 19569</strain>
    </source>
</reference>
<protein>
    <submittedName>
        <fullName evidence="2">Uncharacterized protein</fullName>
    </submittedName>
</protein>
<accession>A0AAJ1TJX4</accession>
<dbReference type="Proteomes" id="UP001223420">
    <property type="component" value="Unassembled WGS sequence"/>
</dbReference>
<evidence type="ECO:0000313" key="3">
    <source>
        <dbReference type="Proteomes" id="UP001223420"/>
    </source>
</evidence>
<name>A0AAJ1TJX4_9HYPH</name>
<comment type="caution">
    <text evidence="2">The sequence shown here is derived from an EMBL/GenBank/DDBJ whole genome shotgun (WGS) entry which is preliminary data.</text>
</comment>
<gene>
    <name evidence="2" type="ORF">QO001_001355</name>
</gene>
<dbReference type="EMBL" id="JAUSWL010000002">
    <property type="protein sequence ID" value="MDQ0542437.1"/>
    <property type="molecule type" value="Genomic_DNA"/>
</dbReference>
<evidence type="ECO:0000256" key="1">
    <source>
        <dbReference type="SAM" id="MobiDB-lite"/>
    </source>
</evidence>
<evidence type="ECO:0000313" key="2">
    <source>
        <dbReference type="EMBL" id="MDQ0542437.1"/>
    </source>
</evidence>
<dbReference type="AlphaFoldDB" id="A0AAJ1TJX4"/>
<feature type="compositionally biased region" description="Basic and acidic residues" evidence="1">
    <location>
        <begin position="90"/>
        <end position="105"/>
    </location>
</feature>